<dbReference type="Pfam" id="PF18955">
    <property type="entry name" value="DUF5698"/>
    <property type="match status" value="1"/>
</dbReference>
<sequence length="192" mass="21097">MNFSDFDLIAWVLIPVLIFFARLVDVTLATLRHILVFRGMKKVVPFLAFIEILIWTLAITQVMENLSNTAALLAWALGFSVGTYLGMIIEERLALGHQLVRVIHQKMPSDFIESLKESGYGVTSLGAHGAFGQVDISLIVSPRKRLGQLLKMLNQMTPQPFYTVEDVRTVGAGAGPTLPANSFALAGALKKK</sequence>
<dbReference type="RefSeq" id="WP_308983771.1">
    <property type="nucleotide sequence ID" value="NZ_JARXIC010000003.1"/>
</dbReference>
<dbReference type="Proteomes" id="UP001243717">
    <property type="component" value="Unassembled WGS sequence"/>
</dbReference>
<feature type="transmembrane region" description="Helical" evidence="6">
    <location>
        <begin position="69"/>
        <end position="89"/>
    </location>
</feature>
<evidence type="ECO:0000313" key="10">
    <source>
        <dbReference type="Proteomes" id="UP001243717"/>
    </source>
</evidence>
<dbReference type="CDD" id="cd16381">
    <property type="entry name" value="YitT_C_like_1"/>
    <property type="match status" value="1"/>
</dbReference>
<evidence type="ECO:0000313" key="9">
    <source>
        <dbReference type="EMBL" id="MDQ8193267.1"/>
    </source>
</evidence>
<dbReference type="EMBL" id="JARXIC010000003">
    <property type="protein sequence ID" value="MDQ8193267.1"/>
    <property type="molecule type" value="Genomic_DNA"/>
</dbReference>
<keyword evidence="4 6" id="KW-1133">Transmembrane helix</keyword>
<keyword evidence="3 6" id="KW-0812">Transmembrane</keyword>
<evidence type="ECO:0000256" key="3">
    <source>
        <dbReference type="ARBA" id="ARBA00022692"/>
    </source>
</evidence>
<feature type="domain" description="DUF2179" evidence="7">
    <location>
        <begin position="120"/>
        <end position="170"/>
    </location>
</feature>
<name>A0ABU1AF36_9BACT</name>
<dbReference type="InterPro" id="IPR044035">
    <property type="entry name" value="DUF5698"/>
</dbReference>
<evidence type="ECO:0000259" key="7">
    <source>
        <dbReference type="Pfam" id="PF10035"/>
    </source>
</evidence>
<evidence type="ECO:0000256" key="6">
    <source>
        <dbReference type="HAMAP-Rule" id="MF_01515"/>
    </source>
</evidence>
<evidence type="ECO:0000256" key="2">
    <source>
        <dbReference type="ARBA" id="ARBA00022475"/>
    </source>
</evidence>
<dbReference type="InterPro" id="IPR019264">
    <property type="entry name" value="DUF2179"/>
</dbReference>
<dbReference type="NCBIfam" id="NF003191">
    <property type="entry name" value="PRK04164.1-2"/>
    <property type="match status" value="1"/>
</dbReference>
<evidence type="ECO:0000256" key="4">
    <source>
        <dbReference type="ARBA" id="ARBA00022989"/>
    </source>
</evidence>
<accession>A0ABU1AF36</accession>
<proteinExistence type="inferred from homology"/>
<dbReference type="HAMAP" id="MF_01515">
    <property type="entry name" value="UPF0316"/>
    <property type="match status" value="1"/>
</dbReference>
<dbReference type="PANTHER" id="PTHR40060">
    <property type="entry name" value="UPF0316 PROTEIN YEBE"/>
    <property type="match status" value="1"/>
</dbReference>
<reference evidence="9 10" key="1">
    <citation type="submission" date="2023-04" db="EMBL/GenBank/DDBJ databases">
        <title>A novel bacteria isolated from coastal sediment.</title>
        <authorList>
            <person name="Liu X.-J."/>
            <person name="Du Z.-J."/>
        </authorList>
    </citation>
    <scope>NUCLEOTIDE SEQUENCE [LARGE SCALE GENOMIC DNA]</scope>
    <source>
        <strain evidence="9 10">SDUM461004</strain>
    </source>
</reference>
<keyword evidence="2 6" id="KW-1003">Cell membrane</keyword>
<comment type="similarity">
    <text evidence="6">Belongs to the UPF0316 family.</text>
</comment>
<keyword evidence="10" id="KW-1185">Reference proteome</keyword>
<evidence type="ECO:0000259" key="8">
    <source>
        <dbReference type="Pfam" id="PF18955"/>
    </source>
</evidence>
<feature type="transmembrane region" description="Helical" evidence="6">
    <location>
        <begin position="12"/>
        <end position="31"/>
    </location>
</feature>
<protein>
    <recommendedName>
        <fullName evidence="6">UPF0316 protein QEH59_02445</fullName>
    </recommendedName>
</protein>
<organism evidence="9 10">
    <name type="scientific">Thalassobacterium sedimentorum</name>
    <dbReference type="NCBI Taxonomy" id="3041258"/>
    <lineage>
        <taxon>Bacteria</taxon>
        <taxon>Pseudomonadati</taxon>
        <taxon>Verrucomicrobiota</taxon>
        <taxon>Opitutia</taxon>
        <taxon>Puniceicoccales</taxon>
        <taxon>Coraliomargaritaceae</taxon>
        <taxon>Thalassobacterium</taxon>
    </lineage>
</organism>
<comment type="caution">
    <text evidence="9">The sequence shown here is derived from an EMBL/GenBank/DDBJ whole genome shotgun (WGS) entry which is preliminary data.</text>
</comment>
<keyword evidence="5 6" id="KW-0472">Membrane</keyword>
<dbReference type="Pfam" id="PF10035">
    <property type="entry name" value="DUF2179"/>
    <property type="match status" value="1"/>
</dbReference>
<dbReference type="PANTHER" id="PTHR40060:SF1">
    <property type="entry name" value="UPF0316 PROTEIN YEBE"/>
    <property type="match status" value="1"/>
</dbReference>
<evidence type="ECO:0000256" key="1">
    <source>
        <dbReference type="ARBA" id="ARBA00004651"/>
    </source>
</evidence>
<comment type="subcellular location">
    <subcellularLocation>
        <location evidence="1 6">Cell membrane</location>
        <topology evidence="1 6">Multi-pass membrane protein</topology>
    </subcellularLocation>
</comment>
<dbReference type="InterPro" id="IPR022930">
    <property type="entry name" value="UPF0316"/>
</dbReference>
<gene>
    <name evidence="9" type="ORF">QEH59_02445</name>
</gene>
<feature type="transmembrane region" description="Helical" evidence="6">
    <location>
        <begin position="43"/>
        <end position="63"/>
    </location>
</feature>
<evidence type="ECO:0000256" key="5">
    <source>
        <dbReference type="ARBA" id="ARBA00023136"/>
    </source>
</evidence>
<feature type="domain" description="DUF5698" evidence="8">
    <location>
        <begin position="30"/>
        <end position="87"/>
    </location>
</feature>